<evidence type="ECO:0000313" key="1">
    <source>
        <dbReference type="EMBL" id="AGK45374.1"/>
    </source>
</evidence>
<proteinExistence type="predicted"/>
<geneLocation type="mitochondrion" evidence="1"/>
<keyword evidence="1" id="KW-0496">Mitochondrion</keyword>
<name>N0A6V8_9AGAM</name>
<gene>
    <name evidence="1" type="ORF">RSOL_m00390</name>
</gene>
<reference evidence="1" key="1">
    <citation type="submission" date="2012-12" db="EMBL/GenBank/DDBJ databases">
        <authorList>
            <person name="Pakala S."/>
            <person name="Fedorova N."/>
            <person name="Joardar V."/>
            <person name="Shabalina S."/>
            <person name="Hostetler J."/>
            <person name="Pakala S."/>
            <person name="Zafar N."/>
            <person name="Nierman W."/>
            <person name="Cubeta M."/>
        </authorList>
    </citation>
    <scope>NUCLEOTIDE SEQUENCE</scope>
    <source>
        <strain evidence="1">AG3 Rhs1AP</strain>
    </source>
</reference>
<dbReference type="RefSeq" id="YP_008081998.1">
    <property type="nucleotide sequence ID" value="NC_021436.1"/>
</dbReference>
<accession>N0A6V8</accession>
<sequence>MSYLLLDRFKQTCLNLSRRYDKKILNYQDYTTYSSALGELVTLKDDSGLFKEGSPYTRDNNKPYPGVDHSLIPMGEIWVLDENLQFVDKFSSANKASEACGISKLFWIPKNLVPGSCC</sequence>
<reference evidence="1" key="2">
    <citation type="journal article" date="2014" name="FEMS Microbiol. Lett.">
        <title>Mobile elements and mitochondrial genome expansion in the soil fungus and potato pathogen Rhizoctonia solani AG-3.</title>
        <authorList>
            <person name="Losada L."/>
            <person name="Pakala S.B."/>
            <person name="Fedorova N.D."/>
            <person name="Joardar V."/>
            <person name="Shabalina S.A."/>
            <person name="Hostetler J."/>
            <person name="Pakala S.M."/>
            <person name="Zafar N."/>
            <person name="Thomas E."/>
            <person name="Rodriguez-Carres M."/>
            <person name="Dean R."/>
            <person name="Vilgalys R."/>
            <person name="Nierman W.C."/>
            <person name="Cubeta M.A."/>
        </authorList>
    </citation>
    <scope>NUCLEOTIDE SEQUENCE</scope>
    <source>
        <strain evidence="1">AG3 Rhs1AP</strain>
    </source>
</reference>
<dbReference type="GeneID" id="16029482"/>
<protein>
    <submittedName>
        <fullName evidence="1">Uncharacterized protein</fullName>
    </submittedName>
</protein>
<organism evidence="1">
    <name type="scientific">Rhizoctonia solani</name>
    <dbReference type="NCBI Taxonomy" id="456999"/>
    <lineage>
        <taxon>Eukaryota</taxon>
        <taxon>Fungi</taxon>
        <taxon>Dikarya</taxon>
        <taxon>Basidiomycota</taxon>
        <taxon>Agaricomycotina</taxon>
        <taxon>Agaricomycetes</taxon>
        <taxon>Cantharellales</taxon>
        <taxon>Ceratobasidiaceae</taxon>
        <taxon>Rhizoctonia</taxon>
    </lineage>
</organism>
<dbReference type="EMBL" id="KC352446">
    <property type="protein sequence ID" value="AGK45374.1"/>
    <property type="molecule type" value="Genomic_DNA"/>
</dbReference>
<dbReference type="AlphaFoldDB" id="N0A6V8"/>